<dbReference type="PROSITE" id="PS50975">
    <property type="entry name" value="ATP_GRASP"/>
    <property type="match status" value="1"/>
</dbReference>
<dbReference type="Gene3D" id="3.40.50.20">
    <property type="match status" value="1"/>
</dbReference>
<dbReference type="GO" id="GO:0016874">
    <property type="term" value="F:ligase activity"/>
    <property type="evidence" value="ECO:0007669"/>
    <property type="project" value="UniProtKB-KW"/>
</dbReference>
<evidence type="ECO:0000256" key="4">
    <source>
        <dbReference type="PROSITE-ProRule" id="PRU00409"/>
    </source>
</evidence>
<dbReference type="Proteomes" id="UP000298656">
    <property type="component" value="Chromosome 2"/>
</dbReference>
<dbReference type="InterPro" id="IPR011761">
    <property type="entry name" value="ATP-grasp"/>
</dbReference>
<evidence type="ECO:0000313" key="6">
    <source>
        <dbReference type="EMBL" id="QCP54523.1"/>
    </source>
</evidence>
<dbReference type="SUPFAM" id="SSF56059">
    <property type="entry name" value="Glutathione synthetase ATP-binding domain-like"/>
    <property type="match status" value="1"/>
</dbReference>
<dbReference type="Gene3D" id="3.30.1490.20">
    <property type="entry name" value="ATP-grasp fold, A domain"/>
    <property type="match status" value="1"/>
</dbReference>
<evidence type="ECO:0000259" key="5">
    <source>
        <dbReference type="PROSITE" id="PS50975"/>
    </source>
</evidence>
<dbReference type="GO" id="GO:0046872">
    <property type="term" value="F:metal ion binding"/>
    <property type="evidence" value="ECO:0007669"/>
    <property type="project" value="InterPro"/>
</dbReference>
<dbReference type="PANTHER" id="PTHR43585">
    <property type="entry name" value="FUMIPYRROLE BIOSYNTHESIS PROTEIN C"/>
    <property type="match status" value="1"/>
</dbReference>
<sequence>MNIVIVNNIPRFPGTSRWDFELVSYQDYIDHEAHRVSYIANTRGRTGITAPAGSYDLYPLETLADESALIPVFEAIVRKVGSIDRLVVFSEALQDVAACLRDRFGIPGNGVESNRHGRDKLVMKQLVAAEGLRVPAYMAVDADKVIEAIRFGEATGFPLVLKPTDGQSSAGVQIIADMAQLRTAVAAIPLGVTRDLEEFIAGTLYHVDGLIDPRGNVTFIVPSEYVNPCLDFTTGAPLGAAMLDPATQLHRDVCSFATRCLQALGLKASPFHLELFRKSDGELVFLEVGARVGGADVPYVIHKTCGINLFGEWLKMIVGEGDPTHAAPTSFGGWLMFPRPDALPQRVVSVTDFAGRLESLYRQLLPEPGEILLHEDGYCSMQSGRFLFCSESAERVRLDMAAILRDFAIVVTHP</sequence>
<dbReference type="Gene3D" id="3.30.470.20">
    <property type="entry name" value="ATP-grasp fold, B domain"/>
    <property type="match status" value="1"/>
</dbReference>
<feature type="domain" description="ATP-grasp" evidence="5">
    <location>
        <begin position="124"/>
        <end position="318"/>
    </location>
</feature>
<evidence type="ECO:0000256" key="1">
    <source>
        <dbReference type="ARBA" id="ARBA00022598"/>
    </source>
</evidence>
<evidence type="ECO:0000313" key="7">
    <source>
        <dbReference type="Proteomes" id="UP000298656"/>
    </source>
</evidence>
<dbReference type="GO" id="GO:0005524">
    <property type="term" value="F:ATP binding"/>
    <property type="evidence" value="ECO:0007669"/>
    <property type="project" value="UniProtKB-UniRule"/>
</dbReference>
<keyword evidence="3 4" id="KW-0067">ATP-binding</keyword>
<gene>
    <name evidence="6" type="ORF">FAZ95_37190</name>
</gene>
<keyword evidence="2 4" id="KW-0547">Nucleotide-binding</keyword>
<evidence type="ECO:0000256" key="2">
    <source>
        <dbReference type="ARBA" id="ARBA00022741"/>
    </source>
</evidence>
<protein>
    <submittedName>
        <fullName evidence="6">ATP-grasp domain-containing protein</fullName>
    </submittedName>
</protein>
<name>A0A4P8J2Y0_9BURK</name>
<accession>A0A4P8J2Y0</accession>
<dbReference type="RefSeq" id="WP_137337283.1">
    <property type="nucleotide sequence ID" value="NZ_CP040078.1"/>
</dbReference>
<dbReference type="OrthoDB" id="3428978at2"/>
<dbReference type="InterPro" id="IPR052032">
    <property type="entry name" value="ATP-dep_AA_Ligase"/>
</dbReference>
<organism evidence="6 7">
    <name type="scientific">Trinickia violacea</name>
    <dbReference type="NCBI Taxonomy" id="2571746"/>
    <lineage>
        <taxon>Bacteria</taxon>
        <taxon>Pseudomonadati</taxon>
        <taxon>Pseudomonadota</taxon>
        <taxon>Betaproteobacteria</taxon>
        <taxon>Burkholderiales</taxon>
        <taxon>Burkholderiaceae</taxon>
        <taxon>Trinickia</taxon>
    </lineage>
</organism>
<dbReference type="EMBL" id="CP040078">
    <property type="protein sequence ID" value="QCP54523.1"/>
    <property type="molecule type" value="Genomic_DNA"/>
</dbReference>
<reference evidence="6 7" key="1">
    <citation type="submission" date="2019-05" db="EMBL/GenBank/DDBJ databases">
        <title>Burkholderia sp. DHOD12, isolated from subtropical forest soil.</title>
        <authorList>
            <person name="Gao Z.-H."/>
            <person name="Qiu L.-H."/>
        </authorList>
    </citation>
    <scope>NUCLEOTIDE SEQUENCE [LARGE SCALE GENOMIC DNA]</scope>
    <source>
        <strain evidence="6 7">DHOD12</strain>
    </source>
</reference>
<dbReference type="KEGG" id="tvl:FAZ95_37190"/>
<dbReference type="Pfam" id="PF13535">
    <property type="entry name" value="ATP-grasp_4"/>
    <property type="match status" value="1"/>
</dbReference>
<keyword evidence="1" id="KW-0436">Ligase</keyword>
<dbReference type="InterPro" id="IPR013815">
    <property type="entry name" value="ATP_grasp_subdomain_1"/>
</dbReference>
<keyword evidence="7" id="KW-1185">Reference proteome</keyword>
<proteinExistence type="predicted"/>
<evidence type="ECO:0000256" key="3">
    <source>
        <dbReference type="ARBA" id="ARBA00022840"/>
    </source>
</evidence>
<dbReference type="PANTHER" id="PTHR43585:SF2">
    <property type="entry name" value="ATP-GRASP ENZYME FSQD"/>
    <property type="match status" value="1"/>
</dbReference>
<dbReference type="AlphaFoldDB" id="A0A4P8J2Y0"/>